<feature type="transmembrane region" description="Helical" evidence="1">
    <location>
        <begin position="12"/>
        <end position="33"/>
    </location>
</feature>
<evidence type="ECO:0000313" key="3">
    <source>
        <dbReference type="Proteomes" id="UP000254545"/>
    </source>
</evidence>
<proteinExistence type="predicted"/>
<keyword evidence="1" id="KW-1133">Transmembrane helix</keyword>
<evidence type="ECO:0000256" key="1">
    <source>
        <dbReference type="SAM" id="Phobius"/>
    </source>
</evidence>
<comment type="caution">
    <text evidence="2">The sequence shown here is derived from an EMBL/GenBank/DDBJ whole genome shotgun (WGS) entry which is preliminary data.</text>
</comment>
<gene>
    <name evidence="2" type="ORF">NCTC9177_03088</name>
</gene>
<dbReference type="Proteomes" id="UP000254545">
    <property type="component" value="Unassembled WGS sequence"/>
</dbReference>
<accession>A0A7H4MFW6</accession>
<dbReference type="InterPro" id="IPR019663">
    <property type="entry name" value="YbfA"/>
</dbReference>
<dbReference type="AlphaFoldDB" id="A0A7H4MFW6"/>
<keyword evidence="1" id="KW-0472">Membrane</keyword>
<name>A0A7H4MFW6_KLEVA</name>
<dbReference type="EMBL" id="UGKR01000003">
    <property type="protein sequence ID" value="STS89216.1"/>
    <property type="molecule type" value="Genomic_DNA"/>
</dbReference>
<evidence type="ECO:0000313" key="2">
    <source>
        <dbReference type="EMBL" id="STS89216.1"/>
    </source>
</evidence>
<dbReference type="Pfam" id="PF10725">
    <property type="entry name" value="DUF2517"/>
    <property type="match status" value="1"/>
</dbReference>
<keyword evidence="1" id="KW-0812">Transmembrane</keyword>
<organism evidence="2 3">
    <name type="scientific">Klebsiella variicola</name>
    <dbReference type="NCBI Taxonomy" id="244366"/>
    <lineage>
        <taxon>Bacteria</taxon>
        <taxon>Pseudomonadati</taxon>
        <taxon>Pseudomonadota</taxon>
        <taxon>Gammaproteobacteria</taxon>
        <taxon>Enterobacterales</taxon>
        <taxon>Enterobacteriaceae</taxon>
        <taxon>Klebsiella/Raoultella group</taxon>
        <taxon>Klebsiella</taxon>
        <taxon>Klebsiella pneumoniae complex</taxon>
    </lineage>
</organism>
<protein>
    <submittedName>
        <fullName evidence="2">Protein of uncharacterized function (DUF2517)</fullName>
    </submittedName>
</protein>
<reference evidence="2 3" key="1">
    <citation type="submission" date="2018-06" db="EMBL/GenBank/DDBJ databases">
        <authorList>
            <consortium name="Pathogen Informatics"/>
            <person name="Doyle S."/>
        </authorList>
    </citation>
    <scope>NUCLEOTIDE SEQUENCE [LARGE SCALE GENOMIC DNA]</scope>
    <source>
        <strain evidence="2 3">NCTC9177</strain>
    </source>
</reference>
<sequence>MALYKAYPAHIILLRRAFAVVAGVAALPVMLFWKDRARLLQLAAPGVVENQRAAGVDGAGGKSRSRFLLIRPAATKTRKPPVAPGGFFSSLVYTRFHAPQWNWQVLILPERAIFSGLYHEMSFADGYRGVIWPPIWSGYARIYAFTITWRWPPPAGIRRRRCWRCISPPRGSGVSITWRRGRPRLSSAICTVCTPRWRNGAYRCGSKRRMILPPASNGWPISASSTRSVTCSTTISTNSMNVSAMPPLRTPCAMSFARALTTASCCRPAAS</sequence>